<comment type="subcellular location">
    <subcellularLocation>
        <location evidence="1">Membrane</location>
        <topology evidence="1">Multi-pass membrane protein</topology>
    </subcellularLocation>
</comment>
<feature type="transmembrane region" description="Helical" evidence="5">
    <location>
        <begin position="237"/>
        <end position="262"/>
    </location>
</feature>
<evidence type="ECO:0000259" key="6">
    <source>
        <dbReference type="Pfam" id="PF12698"/>
    </source>
</evidence>
<dbReference type="AlphaFoldDB" id="A0A6L8MQE0"/>
<dbReference type="Pfam" id="PF12698">
    <property type="entry name" value="ABC2_membrane_3"/>
    <property type="match status" value="1"/>
</dbReference>
<proteinExistence type="predicted"/>
<keyword evidence="3 5" id="KW-1133">Transmembrane helix</keyword>
<evidence type="ECO:0000313" key="8">
    <source>
        <dbReference type="EMBL" id="MYM83825.1"/>
    </source>
</evidence>
<feature type="transmembrane region" description="Helical" evidence="5">
    <location>
        <begin position="313"/>
        <end position="333"/>
    </location>
</feature>
<accession>A0A6L8MQE0</accession>
<dbReference type="InterPro" id="IPR013525">
    <property type="entry name" value="ABC2_TM"/>
</dbReference>
<evidence type="ECO:0000256" key="2">
    <source>
        <dbReference type="ARBA" id="ARBA00022692"/>
    </source>
</evidence>
<feature type="domain" description="ABC-2 type transporter transmembrane" evidence="6">
    <location>
        <begin position="18"/>
        <end position="382"/>
    </location>
</feature>
<name>A0A6L8MQE0_9BURK</name>
<feature type="transmembrane region" description="Helical" evidence="5">
    <location>
        <begin position="364"/>
        <end position="389"/>
    </location>
</feature>
<evidence type="ECO:0000256" key="5">
    <source>
        <dbReference type="SAM" id="Phobius"/>
    </source>
</evidence>
<evidence type="ECO:0000256" key="3">
    <source>
        <dbReference type="ARBA" id="ARBA00022989"/>
    </source>
</evidence>
<dbReference type="GO" id="GO:0140359">
    <property type="term" value="F:ABC-type transporter activity"/>
    <property type="evidence" value="ECO:0007669"/>
    <property type="project" value="InterPro"/>
</dbReference>
<dbReference type="Proteomes" id="UP000449678">
    <property type="component" value="Unassembled WGS sequence"/>
</dbReference>
<gene>
    <name evidence="7" type="ORF">GTP38_07795</name>
    <name evidence="8" type="ORF">GTP44_17955</name>
</gene>
<comment type="caution">
    <text evidence="8">The sequence shown here is derived from an EMBL/GenBank/DDBJ whole genome shotgun (WGS) entry which is preliminary data.</text>
</comment>
<feature type="transmembrane region" description="Helical" evidence="5">
    <location>
        <begin position="184"/>
        <end position="207"/>
    </location>
</feature>
<protein>
    <submittedName>
        <fullName evidence="8">ABC transporter permease</fullName>
    </submittedName>
</protein>
<reference evidence="9 10" key="1">
    <citation type="submission" date="2019-12" db="EMBL/GenBank/DDBJ databases">
        <title>Novel species isolated from a subtropical stream in China.</title>
        <authorList>
            <person name="Lu H."/>
        </authorList>
    </citation>
    <scope>NUCLEOTIDE SEQUENCE [LARGE SCALE GENOMIC DNA]</scope>
    <source>
        <strain evidence="8 10">FT50W</strain>
        <strain evidence="7 9">FT94W</strain>
    </source>
</reference>
<evidence type="ECO:0000313" key="7">
    <source>
        <dbReference type="EMBL" id="MYM34241.1"/>
    </source>
</evidence>
<dbReference type="PANTHER" id="PTHR43471:SF3">
    <property type="entry name" value="ABC TRANSPORTER PERMEASE PROTEIN NATB"/>
    <property type="match status" value="1"/>
</dbReference>
<dbReference type="GO" id="GO:0016020">
    <property type="term" value="C:membrane"/>
    <property type="evidence" value="ECO:0007669"/>
    <property type="project" value="UniProtKB-SubCell"/>
</dbReference>
<evidence type="ECO:0000313" key="10">
    <source>
        <dbReference type="Proteomes" id="UP000474565"/>
    </source>
</evidence>
<keyword evidence="9" id="KW-1185">Reference proteome</keyword>
<organism evidence="8 10">
    <name type="scientific">Duganella lactea</name>
    <dbReference type="NCBI Taxonomy" id="2692173"/>
    <lineage>
        <taxon>Bacteria</taxon>
        <taxon>Pseudomonadati</taxon>
        <taxon>Pseudomonadota</taxon>
        <taxon>Betaproteobacteria</taxon>
        <taxon>Burkholderiales</taxon>
        <taxon>Oxalobacteraceae</taxon>
        <taxon>Telluria group</taxon>
        <taxon>Duganella</taxon>
    </lineage>
</organism>
<dbReference type="EMBL" id="WWCP01000024">
    <property type="protein sequence ID" value="MYM83825.1"/>
    <property type="molecule type" value="Genomic_DNA"/>
</dbReference>
<keyword evidence="2 5" id="KW-0812">Transmembrane</keyword>
<dbReference type="PANTHER" id="PTHR43471">
    <property type="entry name" value="ABC TRANSPORTER PERMEASE"/>
    <property type="match status" value="1"/>
</dbReference>
<feature type="transmembrane region" description="Helical" evidence="5">
    <location>
        <begin position="282"/>
        <end position="307"/>
    </location>
</feature>
<keyword evidence="4 5" id="KW-0472">Membrane</keyword>
<evidence type="ECO:0000256" key="1">
    <source>
        <dbReference type="ARBA" id="ARBA00004141"/>
    </source>
</evidence>
<dbReference type="RefSeq" id="WP_160989615.1">
    <property type="nucleotide sequence ID" value="NZ_WWCO01000004.1"/>
</dbReference>
<dbReference type="EMBL" id="WWCO01000004">
    <property type="protein sequence ID" value="MYM34241.1"/>
    <property type="molecule type" value="Genomic_DNA"/>
</dbReference>
<feature type="transmembrane region" description="Helical" evidence="5">
    <location>
        <begin position="20"/>
        <end position="40"/>
    </location>
</feature>
<dbReference type="Proteomes" id="UP000474565">
    <property type="component" value="Unassembled WGS sequence"/>
</dbReference>
<dbReference type="Gene3D" id="3.40.1710.10">
    <property type="entry name" value="abc type-2 transporter like domain"/>
    <property type="match status" value="1"/>
</dbReference>
<sequence length="398" mass="43581">MWTIYLKELLELVRDRRTFFFTVFVPVFAMPLIFAGFGFLTSSMFKQASTAGMAYAVFGKEHAPQLAERLAQEKGFNEIVLASPDEIKAAIAADRIKFALVIPDGMTARLAQQQQGVIQLHYNSAATIDLTRKRVATILDEHNRGVREQALSALNLSKEQLAFALDPIKLEDHSTANQREQMGAVIGGMLPYILLMVCLMAAMYPAIDTGAGEKERGTLETLLLAPVSRSAIVLAKFLMLFTVGLTSALLMIVSVGGLLYFFGHMIGGSLVQMARAIGPLDLAMVALMLVPTSAIFAAILLSISVYAKSYKEAAGLISPLIIVTILPSLVALLPGVELNWRWAMVPLTNVALAMKELVKGTMDYSMFSVILLSSTLTAGLLLAICRWWFNREQVLFRN</sequence>
<evidence type="ECO:0000256" key="4">
    <source>
        <dbReference type="ARBA" id="ARBA00023136"/>
    </source>
</evidence>
<evidence type="ECO:0000313" key="9">
    <source>
        <dbReference type="Proteomes" id="UP000449678"/>
    </source>
</evidence>